<feature type="domain" description="NADH:ubiquinone oxidoreductase intermediate-associated protein 30" evidence="19">
    <location>
        <begin position="91"/>
        <end position="264"/>
    </location>
</feature>
<dbReference type="EC" id="2.7.8.41" evidence="15"/>
<dbReference type="GO" id="GO:0032981">
    <property type="term" value="P:mitochondrial respiratory chain complex I assembly"/>
    <property type="evidence" value="ECO:0000318"/>
    <property type="project" value="GO_Central"/>
</dbReference>
<feature type="transmembrane region" description="Helical" evidence="18">
    <location>
        <begin position="418"/>
        <end position="441"/>
    </location>
</feature>
<evidence type="ECO:0000256" key="18">
    <source>
        <dbReference type="SAM" id="Phobius"/>
    </source>
</evidence>
<comment type="similarity">
    <text evidence="2">Belongs to the CIA30 family.</text>
</comment>
<dbReference type="GO" id="GO:0006120">
    <property type="term" value="P:mitochondrial electron transport, NADH to ubiquinone"/>
    <property type="evidence" value="ECO:0000318"/>
    <property type="project" value="GO_Central"/>
</dbReference>
<dbReference type="Gene3D" id="1.20.120.1760">
    <property type="match status" value="1"/>
</dbReference>
<evidence type="ECO:0000256" key="3">
    <source>
        <dbReference type="ARBA" id="ARBA00010441"/>
    </source>
</evidence>
<keyword evidence="8 18" id="KW-1133">Transmembrane helix</keyword>
<comment type="catalytic activity">
    <reaction evidence="16">
        <text>a CDP-1,2-diacyl-sn-glycerol + a 1,2-diacyl-sn-glycero-3-phospho-(1'-sn-glycerol) = a cardiolipin + CMP + H(+)</text>
        <dbReference type="Rhea" id="RHEA:32931"/>
        <dbReference type="ChEBI" id="CHEBI:15378"/>
        <dbReference type="ChEBI" id="CHEBI:58332"/>
        <dbReference type="ChEBI" id="CHEBI:60377"/>
        <dbReference type="ChEBI" id="CHEBI:62237"/>
        <dbReference type="ChEBI" id="CHEBI:64716"/>
        <dbReference type="EC" id="2.7.8.41"/>
    </reaction>
</comment>
<dbReference type="InParanoid" id="A0A139WEM8"/>
<evidence type="ECO:0000313" key="21">
    <source>
        <dbReference type="Proteomes" id="UP000007266"/>
    </source>
</evidence>
<evidence type="ECO:0000256" key="15">
    <source>
        <dbReference type="ARBA" id="ARBA00039001"/>
    </source>
</evidence>
<dbReference type="InterPro" id="IPR039131">
    <property type="entry name" value="NDUFAF1"/>
</dbReference>
<keyword evidence="4" id="KW-0444">Lipid biosynthesis</keyword>
<keyword evidence="11 18" id="KW-0472">Membrane</keyword>
<dbReference type="InterPro" id="IPR008979">
    <property type="entry name" value="Galactose-bd-like_sf"/>
</dbReference>
<evidence type="ECO:0000256" key="10">
    <source>
        <dbReference type="ARBA" id="ARBA00023128"/>
    </source>
</evidence>
<keyword evidence="17" id="KW-0175">Coiled coil</keyword>
<evidence type="ECO:0000256" key="5">
    <source>
        <dbReference type="ARBA" id="ARBA00022679"/>
    </source>
</evidence>
<feature type="transmembrane region" description="Helical" evidence="18">
    <location>
        <begin position="543"/>
        <end position="561"/>
    </location>
</feature>
<evidence type="ECO:0000256" key="12">
    <source>
        <dbReference type="ARBA" id="ARBA00023186"/>
    </source>
</evidence>
<dbReference type="EMBL" id="KQ971354">
    <property type="protein sequence ID" value="KYB26384.1"/>
    <property type="molecule type" value="Genomic_DNA"/>
</dbReference>
<protein>
    <recommendedName>
        <fullName evidence="15">cardiolipin synthase (CMP-forming)</fullName>
        <ecNumber evidence="15">2.7.8.41</ecNumber>
    </recommendedName>
</protein>
<dbReference type="STRING" id="7070.A0A139WEM8"/>
<evidence type="ECO:0000259" key="19">
    <source>
        <dbReference type="Pfam" id="PF08547"/>
    </source>
</evidence>
<dbReference type="GO" id="GO:0051082">
    <property type="term" value="F:unfolded protein binding"/>
    <property type="evidence" value="ECO:0000318"/>
    <property type="project" value="GO_Central"/>
</dbReference>
<proteinExistence type="inferred from homology"/>
<dbReference type="GO" id="GO:0008654">
    <property type="term" value="P:phospholipid biosynthetic process"/>
    <property type="evidence" value="ECO:0007669"/>
    <property type="project" value="UniProtKB-KW"/>
</dbReference>
<reference evidence="20 21" key="1">
    <citation type="journal article" date="2008" name="Nature">
        <title>The genome of the model beetle and pest Tribolium castaneum.</title>
        <authorList>
            <consortium name="Tribolium Genome Sequencing Consortium"/>
            <person name="Richards S."/>
            <person name="Gibbs R.A."/>
            <person name="Weinstock G.M."/>
            <person name="Brown S.J."/>
            <person name="Denell R."/>
            <person name="Beeman R.W."/>
            <person name="Gibbs R."/>
            <person name="Beeman R.W."/>
            <person name="Brown S.J."/>
            <person name="Bucher G."/>
            <person name="Friedrich M."/>
            <person name="Grimmelikhuijzen C.J."/>
            <person name="Klingler M."/>
            <person name="Lorenzen M."/>
            <person name="Richards S."/>
            <person name="Roth S."/>
            <person name="Schroder R."/>
            <person name="Tautz D."/>
            <person name="Zdobnov E.M."/>
            <person name="Muzny D."/>
            <person name="Gibbs R.A."/>
            <person name="Weinstock G.M."/>
            <person name="Attaway T."/>
            <person name="Bell S."/>
            <person name="Buhay C.J."/>
            <person name="Chandrabose M.N."/>
            <person name="Chavez D."/>
            <person name="Clerk-Blankenburg K.P."/>
            <person name="Cree A."/>
            <person name="Dao M."/>
            <person name="Davis C."/>
            <person name="Chacko J."/>
            <person name="Dinh H."/>
            <person name="Dugan-Rocha S."/>
            <person name="Fowler G."/>
            <person name="Garner T.T."/>
            <person name="Garnes J."/>
            <person name="Gnirke A."/>
            <person name="Hawes A."/>
            <person name="Hernandez J."/>
            <person name="Hines S."/>
            <person name="Holder M."/>
            <person name="Hume J."/>
            <person name="Jhangiani S.N."/>
            <person name="Joshi V."/>
            <person name="Khan Z.M."/>
            <person name="Jackson L."/>
            <person name="Kovar C."/>
            <person name="Kowis A."/>
            <person name="Lee S."/>
            <person name="Lewis L.R."/>
            <person name="Margolis J."/>
            <person name="Morgan M."/>
            <person name="Nazareth L.V."/>
            <person name="Nguyen N."/>
            <person name="Okwuonu G."/>
            <person name="Parker D."/>
            <person name="Richards S."/>
            <person name="Ruiz S.J."/>
            <person name="Santibanez J."/>
            <person name="Savard J."/>
            <person name="Scherer S.E."/>
            <person name="Schneider B."/>
            <person name="Sodergren E."/>
            <person name="Tautz D."/>
            <person name="Vattahil S."/>
            <person name="Villasana D."/>
            <person name="White C.S."/>
            <person name="Wright R."/>
            <person name="Park Y."/>
            <person name="Beeman R.W."/>
            <person name="Lord J."/>
            <person name="Oppert B."/>
            <person name="Lorenzen M."/>
            <person name="Brown S."/>
            <person name="Wang L."/>
            <person name="Savard J."/>
            <person name="Tautz D."/>
            <person name="Richards S."/>
            <person name="Weinstock G."/>
            <person name="Gibbs R.A."/>
            <person name="Liu Y."/>
            <person name="Worley K."/>
            <person name="Weinstock G."/>
            <person name="Elsik C.G."/>
            <person name="Reese J.T."/>
            <person name="Elhaik E."/>
            <person name="Landan G."/>
            <person name="Graur D."/>
            <person name="Arensburger P."/>
            <person name="Atkinson P."/>
            <person name="Beeman R.W."/>
            <person name="Beidler J."/>
            <person name="Brown S.J."/>
            <person name="Demuth J.P."/>
            <person name="Drury D.W."/>
            <person name="Du Y.Z."/>
            <person name="Fujiwara H."/>
            <person name="Lorenzen M."/>
            <person name="Maselli V."/>
            <person name="Osanai M."/>
            <person name="Park Y."/>
            <person name="Robertson H.M."/>
            <person name="Tu Z."/>
            <person name="Wang J.J."/>
            <person name="Wang S."/>
            <person name="Richards S."/>
            <person name="Song H."/>
            <person name="Zhang L."/>
            <person name="Sodergren E."/>
            <person name="Werner D."/>
            <person name="Stanke M."/>
            <person name="Morgenstern B."/>
            <person name="Solovyev V."/>
            <person name="Kosarev P."/>
            <person name="Brown G."/>
            <person name="Chen H.C."/>
            <person name="Ermolaeva O."/>
            <person name="Hlavina W."/>
            <person name="Kapustin Y."/>
            <person name="Kiryutin B."/>
            <person name="Kitts P."/>
            <person name="Maglott D."/>
            <person name="Pruitt K."/>
            <person name="Sapojnikov V."/>
            <person name="Souvorov A."/>
            <person name="Mackey A.J."/>
            <person name="Waterhouse R.M."/>
            <person name="Wyder S."/>
            <person name="Zdobnov E.M."/>
            <person name="Zdobnov E.M."/>
            <person name="Wyder S."/>
            <person name="Kriventseva E.V."/>
            <person name="Kadowaki T."/>
            <person name="Bork P."/>
            <person name="Aranda M."/>
            <person name="Bao R."/>
            <person name="Beermann A."/>
            <person name="Berns N."/>
            <person name="Bolognesi R."/>
            <person name="Bonneton F."/>
            <person name="Bopp D."/>
            <person name="Brown S.J."/>
            <person name="Bucher G."/>
            <person name="Butts T."/>
            <person name="Chaumot A."/>
            <person name="Denell R.E."/>
            <person name="Ferrier D.E."/>
            <person name="Friedrich M."/>
            <person name="Gordon C.M."/>
            <person name="Jindra M."/>
            <person name="Klingler M."/>
            <person name="Lan Q."/>
            <person name="Lattorff H.M."/>
            <person name="Laudet V."/>
            <person name="von Levetsow C."/>
            <person name="Liu Z."/>
            <person name="Lutz R."/>
            <person name="Lynch J.A."/>
            <person name="da Fonseca R.N."/>
            <person name="Posnien N."/>
            <person name="Reuter R."/>
            <person name="Roth S."/>
            <person name="Savard J."/>
            <person name="Schinko J.B."/>
            <person name="Schmitt C."/>
            <person name="Schoppmeier M."/>
            <person name="Schroder R."/>
            <person name="Shippy T.D."/>
            <person name="Simonnet F."/>
            <person name="Marques-Souza H."/>
            <person name="Tautz D."/>
            <person name="Tomoyasu Y."/>
            <person name="Trauner J."/>
            <person name="Van der Zee M."/>
            <person name="Vervoort M."/>
            <person name="Wittkopp N."/>
            <person name="Wimmer E.A."/>
            <person name="Yang X."/>
            <person name="Jones A.K."/>
            <person name="Sattelle D.B."/>
            <person name="Ebert P.R."/>
            <person name="Nelson D."/>
            <person name="Scott J.G."/>
            <person name="Beeman R.W."/>
            <person name="Muthukrishnan S."/>
            <person name="Kramer K.J."/>
            <person name="Arakane Y."/>
            <person name="Beeman R.W."/>
            <person name="Zhu Q."/>
            <person name="Hogenkamp D."/>
            <person name="Dixit R."/>
            <person name="Oppert B."/>
            <person name="Jiang H."/>
            <person name="Zou Z."/>
            <person name="Marshall J."/>
            <person name="Elpidina E."/>
            <person name="Vinokurov K."/>
            <person name="Oppert C."/>
            <person name="Zou Z."/>
            <person name="Evans J."/>
            <person name="Lu Z."/>
            <person name="Zhao P."/>
            <person name="Sumathipala N."/>
            <person name="Altincicek B."/>
            <person name="Vilcinskas A."/>
            <person name="Williams M."/>
            <person name="Hultmark D."/>
            <person name="Hetru C."/>
            <person name="Jiang H."/>
            <person name="Grimmelikhuijzen C.J."/>
            <person name="Hauser F."/>
            <person name="Cazzamali G."/>
            <person name="Williamson M."/>
            <person name="Park Y."/>
            <person name="Li B."/>
            <person name="Tanaka Y."/>
            <person name="Predel R."/>
            <person name="Neupert S."/>
            <person name="Schachtner J."/>
            <person name="Verleyen P."/>
            <person name="Raible F."/>
            <person name="Bork P."/>
            <person name="Friedrich M."/>
            <person name="Walden K.K."/>
            <person name="Robertson H.M."/>
            <person name="Angeli S."/>
            <person name="Foret S."/>
            <person name="Bucher G."/>
            <person name="Schuetz S."/>
            <person name="Maleszka R."/>
            <person name="Wimmer E.A."/>
            <person name="Beeman R.W."/>
            <person name="Lorenzen M."/>
            <person name="Tomoyasu Y."/>
            <person name="Miller S.C."/>
            <person name="Grossmann D."/>
            <person name="Bucher G."/>
        </authorList>
    </citation>
    <scope>NUCLEOTIDE SEQUENCE [LARGE SCALE GENOMIC DNA]</scope>
    <source>
        <strain evidence="20 21">Georgia GA2</strain>
    </source>
</reference>
<evidence type="ECO:0000256" key="13">
    <source>
        <dbReference type="ARBA" id="ARBA00023209"/>
    </source>
</evidence>
<dbReference type="eggNOG" id="KOG2435">
    <property type="taxonomic scope" value="Eukaryota"/>
</dbReference>
<comment type="subcellular location">
    <subcellularLocation>
        <location evidence="1">Mitochondrion inner membrane</location>
        <topology evidence="1">Multi-pass membrane protein</topology>
    </subcellularLocation>
</comment>
<keyword evidence="14" id="KW-1208">Phospholipid metabolism</keyword>
<reference evidence="20 21" key="2">
    <citation type="journal article" date="2010" name="Nucleic Acids Res.">
        <title>BeetleBase in 2010: revisions to provide comprehensive genomic information for Tribolium castaneum.</title>
        <authorList>
            <person name="Kim H.S."/>
            <person name="Murphy T."/>
            <person name="Xia J."/>
            <person name="Caragea D."/>
            <person name="Park Y."/>
            <person name="Beeman R.W."/>
            <person name="Lorenzen M.D."/>
            <person name="Butcher S."/>
            <person name="Manak J.R."/>
            <person name="Brown S.J."/>
        </authorList>
    </citation>
    <scope>GENOME REANNOTATION</scope>
    <source>
        <strain evidence="20 21">Georgia GA2</strain>
    </source>
</reference>
<dbReference type="GO" id="GO:0043337">
    <property type="term" value="F:cardiolipin synthase (CMP-forming)"/>
    <property type="evidence" value="ECO:0007669"/>
    <property type="project" value="UniProtKB-EC"/>
</dbReference>
<comment type="similarity">
    <text evidence="3">Belongs to the CDP-alcohol phosphatidyltransferase class-I family.</text>
</comment>
<evidence type="ECO:0000256" key="6">
    <source>
        <dbReference type="ARBA" id="ARBA00022692"/>
    </source>
</evidence>
<dbReference type="PANTHER" id="PTHR13194">
    <property type="entry name" value="COMPLEX I INTERMEDIATE-ASSOCIATED PROTEIN 30"/>
    <property type="match status" value="1"/>
</dbReference>
<dbReference type="InterPro" id="IPR013857">
    <property type="entry name" value="NADH-UbQ_OxRdtase-assoc_prot30"/>
</dbReference>
<feature type="transmembrane region" description="Helical" evidence="18">
    <location>
        <begin position="567"/>
        <end position="585"/>
    </location>
</feature>
<keyword evidence="6 18" id="KW-0812">Transmembrane</keyword>
<keyword evidence="5" id="KW-0808">Transferase</keyword>
<dbReference type="PANTHER" id="PTHR13194:SF18">
    <property type="entry name" value="COMPLEX I INTERMEDIATE-ASSOCIATED PROTEIN 30, MITOCHONDRIAL"/>
    <property type="match status" value="1"/>
</dbReference>
<dbReference type="InterPro" id="IPR000462">
    <property type="entry name" value="CDP-OH_P_trans"/>
</dbReference>
<evidence type="ECO:0000256" key="14">
    <source>
        <dbReference type="ARBA" id="ARBA00023264"/>
    </source>
</evidence>
<organism evidence="20 21">
    <name type="scientific">Tribolium castaneum</name>
    <name type="common">Red flour beetle</name>
    <dbReference type="NCBI Taxonomy" id="7070"/>
    <lineage>
        <taxon>Eukaryota</taxon>
        <taxon>Metazoa</taxon>
        <taxon>Ecdysozoa</taxon>
        <taxon>Arthropoda</taxon>
        <taxon>Hexapoda</taxon>
        <taxon>Insecta</taxon>
        <taxon>Pterygota</taxon>
        <taxon>Neoptera</taxon>
        <taxon>Endopterygota</taxon>
        <taxon>Coleoptera</taxon>
        <taxon>Polyphaga</taxon>
        <taxon>Cucujiformia</taxon>
        <taxon>Tenebrionidae</taxon>
        <taxon>Tenebrionidae incertae sedis</taxon>
        <taxon>Tribolium</taxon>
    </lineage>
</organism>
<keyword evidence="7" id="KW-0999">Mitochondrion inner membrane</keyword>
<dbReference type="Pfam" id="PF01066">
    <property type="entry name" value="CDP-OH_P_transf"/>
    <property type="match status" value="1"/>
</dbReference>
<sequence length="599" mass="68885">MYPLQRLLVHSFKIKQANKNLIHTCATLRTFWEKDDKGGYNTKQHVPFKERMRQGLHELKEEIALWKQEMKEDFEMDPILVNRPGETDIVWKFGDEESLKKWVVTSDSDHGEGFSTCSLSLTNNKKGLFSGELSTKVPRDGKVKRSGYCNIKTLRARKSFKRETYLNWMGYNMLVMRVRGDGRSYMLNISTRGYYDILWNDMYHYVLYTRGGPYWQVSRIPFSKFFMASKGRVQDKQHPIALNRVTNFGISIGDKVNGPFSLEIDYIGIEYDPNHTEEFAYELIKIMNSFKISSIFVNKLLRRCHFRTCINLDWNISVNYIQGTSHSKFFCTTSNKENEEYTRHKTLVKDEFKAYIRQNTEKLRDTEQKLKQKGTVILQDIKETTDKVKGKVEEVIERENIYTIPNFLCVSRILISPYLGVLIVQANFDFALAVLGIAAVTDLLDGWIARTWESQSSKVGSFLDPMADKVLIATLFLTLTYADLIPIALTSLIVLRDVCLVTAGFVIRYRSLPPPRTLSRYFDATHATAQLAPTFISKVNTGVQLLLVGSTLAAPVFHYVGHPALECLWYITGATTLAAGFSYIFSKNTYRILKKVPKK</sequence>
<keyword evidence="9" id="KW-0443">Lipid metabolism</keyword>
<evidence type="ECO:0000256" key="9">
    <source>
        <dbReference type="ARBA" id="ARBA00023098"/>
    </source>
</evidence>
<keyword evidence="10" id="KW-0496">Mitochondrion</keyword>
<dbReference type="FunFam" id="1.20.120.1760:FF:000005">
    <property type="entry name" value="Cardiolipin synthase 1"/>
    <property type="match status" value="1"/>
</dbReference>
<dbReference type="GO" id="GO:0005743">
    <property type="term" value="C:mitochondrial inner membrane"/>
    <property type="evidence" value="ECO:0007669"/>
    <property type="project" value="UniProtKB-SubCell"/>
</dbReference>
<feature type="coiled-coil region" evidence="17">
    <location>
        <begin position="49"/>
        <end position="76"/>
    </location>
</feature>
<dbReference type="GO" id="GO:0005739">
    <property type="term" value="C:mitochondrion"/>
    <property type="evidence" value="ECO:0000318"/>
    <property type="project" value="GO_Central"/>
</dbReference>
<evidence type="ECO:0000256" key="2">
    <source>
        <dbReference type="ARBA" id="ARBA00007884"/>
    </source>
</evidence>
<accession>A0A139WEM8</accession>
<dbReference type="Pfam" id="PF08547">
    <property type="entry name" value="CIA30"/>
    <property type="match status" value="1"/>
</dbReference>
<evidence type="ECO:0000256" key="8">
    <source>
        <dbReference type="ARBA" id="ARBA00022989"/>
    </source>
</evidence>
<evidence type="ECO:0000256" key="16">
    <source>
        <dbReference type="ARBA" id="ARBA00047433"/>
    </source>
</evidence>
<keyword evidence="13" id="KW-0594">Phospholipid biosynthesis</keyword>
<name>A0A139WEM8_TRICA</name>
<dbReference type="AlphaFoldDB" id="A0A139WEM8"/>
<dbReference type="Proteomes" id="UP000007266">
    <property type="component" value="Linkage group 7"/>
</dbReference>
<keyword evidence="21" id="KW-1185">Reference proteome</keyword>
<evidence type="ECO:0000256" key="17">
    <source>
        <dbReference type="SAM" id="Coils"/>
    </source>
</evidence>
<evidence type="ECO:0000256" key="7">
    <source>
        <dbReference type="ARBA" id="ARBA00022792"/>
    </source>
</evidence>
<dbReference type="InterPro" id="IPR043130">
    <property type="entry name" value="CDP-OH_PTrfase_TM_dom"/>
</dbReference>
<evidence type="ECO:0000313" key="20">
    <source>
        <dbReference type="EMBL" id="KYB26384.1"/>
    </source>
</evidence>
<evidence type="ECO:0000256" key="4">
    <source>
        <dbReference type="ARBA" id="ARBA00022516"/>
    </source>
</evidence>
<gene>
    <name evidence="20" type="primary">AUGUSTUS-3.0.2_33796</name>
    <name evidence="20" type="ORF">TcasGA2_TC033796</name>
</gene>
<evidence type="ECO:0000256" key="11">
    <source>
        <dbReference type="ARBA" id="ARBA00023136"/>
    </source>
</evidence>
<evidence type="ECO:0000256" key="1">
    <source>
        <dbReference type="ARBA" id="ARBA00004448"/>
    </source>
</evidence>
<dbReference type="SUPFAM" id="SSF49785">
    <property type="entry name" value="Galactose-binding domain-like"/>
    <property type="match status" value="1"/>
</dbReference>
<keyword evidence="12" id="KW-0143">Chaperone</keyword>